<keyword evidence="7" id="KW-1185">Reference proteome</keyword>
<dbReference type="SUPFAM" id="SSF47413">
    <property type="entry name" value="lambda repressor-like DNA-binding domains"/>
    <property type="match status" value="1"/>
</dbReference>
<keyword evidence="3" id="KW-0238">DNA-binding</keyword>
<dbReference type="InterPro" id="IPR000843">
    <property type="entry name" value="HTH_LacI"/>
</dbReference>
<dbReference type="CDD" id="cd06274">
    <property type="entry name" value="PBP1_FruR"/>
    <property type="match status" value="1"/>
</dbReference>
<dbReference type="PANTHER" id="PTHR30146:SF45">
    <property type="entry name" value="CATABOLITE REPRESSOR_ACTIVATOR"/>
    <property type="match status" value="1"/>
</dbReference>
<gene>
    <name evidence="6" type="ORF">B0187_06395</name>
</gene>
<dbReference type="SMART" id="SM00354">
    <property type="entry name" value="HTH_LACI"/>
    <property type="match status" value="1"/>
</dbReference>
<protein>
    <submittedName>
        <fullName evidence="6">Transcriptional regulator</fullName>
    </submittedName>
</protein>
<dbReference type="GO" id="GO:0009750">
    <property type="term" value="P:response to fructose"/>
    <property type="evidence" value="ECO:0007669"/>
    <property type="project" value="InterPro"/>
</dbReference>
<dbReference type="InterPro" id="IPR028082">
    <property type="entry name" value="Peripla_BP_I"/>
</dbReference>
<proteinExistence type="predicted"/>
<dbReference type="STRING" id="734.B0187_06395"/>
<evidence type="ECO:0000256" key="2">
    <source>
        <dbReference type="ARBA" id="ARBA00023015"/>
    </source>
</evidence>
<dbReference type="GO" id="GO:0000976">
    <property type="term" value="F:transcription cis-regulatory region binding"/>
    <property type="evidence" value="ECO:0007669"/>
    <property type="project" value="TreeGrafter"/>
</dbReference>
<dbReference type="EMBL" id="MUYA01000008">
    <property type="protein sequence ID" value="OOR98888.1"/>
    <property type="molecule type" value="Genomic_DNA"/>
</dbReference>
<keyword evidence="4" id="KW-0804">Transcription</keyword>
<organism evidence="6 7">
    <name type="scientific">Haemophilus paracuniculus</name>
    <dbReference type="NCBI Taxonomy" id="734"/>
    <lineage>
        <taxon>Bacteria</taxon>
        <taxon>Pseudomonadati</taxon>
        <taxon>Pseudomonadota</taxon>
        <taxon>Gammaproteobacteria</taxon>
        <taxon>Pasteurellales</taxon>
        <taxon>Pasteurellaceae</taxon>
        <taxon>Haemophilus</taxon>
    </lineage>
</organism>
<dbReference type="Pfam" id="PF13407">
    <property type="entry name" value="Peripla_BP_4"/>
    <property type="match status" value="1"/>
</dbReference>
<dbReference type="Pfam" id="PF00356">
    <property type="entry name" value="LacI"/>
    <property type="match status" value="1"/>
</dbReference>
<name>A0A1T0ARD9_9PAST</name>
<dbReference type="InterPro" id="IPR010982">
    <property type="entry name" value="Lambda_DNA-bd_dom_sf"/>
</dbReference>
<sequence length="338" mass="38182">MDSTRKKRVTLHDIAQLSGVSKTTVSMILNGHGGAYRIHPETCRRVKQIAQAQGYRANAYARALKAQRSNVIGLVIPDLTNYGFALTAKTLEKLCRENGLQLVIACSDDNPVQEKMAIDRLLDRQIDLLITAPTHQDPKYYRSIVKHTMLLHLDRYVPNLDICHIISNDSGKIAELIAKLIAQSKPSEFYYLGGQLALSPSESRLAGFQQGLAQAGLTAQPEWILHQDYQPESGYQMLSNIVAKLGRLPQAVFTASYTLLEGVLRYLSEQKQMDKLLTGELLLATFDDHQLLNALPFPIHSIKQDHEQIAHRTFEQIRQKLRHHTAENVKVECEIIWR</sequence>
<dbReference type="PROSITE" id="PS50932">
    <property type="entry name" value="HTH_LACI_2"/>
    <property type="match status" value="1"/>
</dbReference>
<dbReference type="NCBIfam" id="TIGR02417">
    <property type="entry name" value="fruct_sucro_rep"/>
    <property type="match status" value="1"/>
</dbReference>
<dbReference type="Gene3D" id="3.40.50.2300">
    <property type="match status" value="2"/>
</dbReference>
<reference evidence="6 7" key="1">
    <citation type="submission" date="2017-02" db="EMBL/GenBank/DDBJ databases">
        <title>Draft genome sequence of Haemophilus paracuniculus CCUG 43573 type strain.</title>
        <authorList>
            <person name="Engstrom-Jakobsson H."/>
            <person name="Salva-Serra F."/>
            <person name="Thorell K."/>
            <person name="Gonzales-Siles L."/>
            <person name="Karlsson R."/>
            <person name="Boulund F."/>
            <person name="Engstrand L."/>
            <person name="Kristiansson E."/>
            <person name="Moore E."/>
        </authorList>
    </citation>
    <scope>NUCLEOTIDE SEQUENCE [LARGE SCALE GENOMIC DNA]</scope>
    <source>
        <strain evidence="6 7">CCUG 43573</strain>
    </source>
</reference>
<evidence type="ECO:0000256" key="1">
    <source>
        <dbReference type="ARBA" id="ARBA00022491"/>
    </source>
</evidence>
<dbReference type="PROSITE" id="PS00356">
    <property type="entry name" value="HTH_LACI_1"/>
    <property type="match status" value="1"/>
</dbReference>
<accession>A0A1T0ARD9</accession>
<dbReference type="AlphaFoldDB" id="A0A1T0ARD9"/>
<keyword evidence="1" id="KW-0678">Repressor</keyword>
<evidence type="ECO:0000313" key="7">
    <source>
        <dbReference type="Proteomes" id="UP000190867"/>
    </source>
</evidence>
<evidence type="ECO:0000313" key="6">
    <source>
        <dbReference type="EMBL" id="OOR98888.1"/>
    </source>
</evidence>
<evidence type="ECO:0000259" key="5">
    <source>
        <dbReference type="PROSITE" id="PS50932"/>
    </source>
</evidence>
<comment type="caution">
    <text evidence="6">The sequence shown here is derived from an EMBL/GenBank/DDBJ whole genome shotgun (WGS) entry which is preliminary data.</text>
</comment>
<dbReference type="GO" id="GO:0003700">
    <property type="term" value="F:DNA-binding transcription factor activity"/>
    <property type="evidence" value="ECO:0007669"/>
    <property type="project" value="TreeGrafter"/>
</dbReference>
<evidence type="ECO:0000256" key="4">
    <source>
        <dbReference type="ARBA" id="ARBA00023163"/>
    </source>
</evidence>
<dbReference type="PANTHER" id="PTHR30146">
    <property type="entry name" value="LACI-RELATED TRANSCRIPTIONAL REPRESSOR"/>
    <property type="match status" value="1"/>
</dbReference>
<dbReference type="InterPro" id="IPR025997">
    <property type="entry name" value="SBP_2_dom"/>
</dbReference>
<keyword evidence="2" id="KW-0805">Transcription regulation</keyword>
<dbReference type="RefSeq" id="WP_078237033.1">
    <property type="nucleotide sequence ID" value="NZ_MUYA01000008.1"/>
</dbReference>
<dbReference type="GO" id="GO:0055085">
    <property type="term" value="P:transmembrane transport"/>
    <property type="evidence" value="ECO:0007669"/>
    <property type="project" value="UniProtKB-ARBA"/>
</dbReference>
<dbReference type="CDD" id="cd01392">
    <property type="entry name" value="HTH_LacI"/>
    <property type="match status" value="1"/>
</dbReference>
<dbReference type="SUPFAM" id="SSF53822">
    <property type="entry name" value="Periplasmic binding protein-like I"/>
    <property type="match status" value="1"/>
</dbReference>
<dbReference type="Gene3D" id="1.10.260.40">
    <property type="entry name" value="lambda repressor-like DNA-binding domains"/>
    <property type="match status" value="1"/>
</dbReference>
<dbReference type="InterPro" id="IPR012781">
    <property type="entry name" value="Fruct_sucro_rep"/>
</dbReference>
<evidence type="ECO:0000256" key="3">
    <source>
        <dbReference type="ARBA" id="ARBA00023125"/>
    </source>
</evidence>
<dbReference type="Proteomes" id="UP000190867">
    <property type="component" value="Unassembled WGS sequence"/>
</dbReference>
<dbReference type="OrthoDB" id="7055227at2"/>
<feature type="domain" description="HTH lacI-type" evidence="5">
    <location>
        <begin position="9"/>
        <end position="66"/>
    </location>
</feature>